<reference evidence="2 3" key="1">
    <citation type="journal article" date="2008" name="Nature">
        <title>The genome of Laccaria bicolor provides insights into mycorrhizal symbiosis.</title>
        <authorList>
            <person name="Martin F."/>
            <person name="Aerts A."/>
            <person name="Ahren D."/>
            <person name="Brun A."/>
            <person name="Danchin E.G.J."/>
            <person name="Duchaussoy F."/>
            <person name="Gibon J."/>
            <person name="Kohler A."/>
            <person name="Lindquist E."/>
            <person name="Pereda V."/>
            <person name="Salamov A."/>
            <person name="Shapiro H.J."/>
            <person name="Wuyts J."/>
            <person name="Blaudez D."/>
            <person name="Buee M."/>
            <person name="Brokstein P."/>
            <person name="Canbaeck B."/>
            <person name="Cohen D."/>
            <person name="Courty P.E."/>
            <person name="Coutinho P.M."/>
            <person name="Delaruelle C."/>
            <person name="Detter J.C."/>
            <person name="Deveau A."/>
            <person name="DiFazio S."/>
            <person name="Duplessis S."/>
            <person name="Fraissinet-Tachet L."/>
            <person name="Lucic E."/>
            <person name="Frey-Klett P."/>
            <person name="Fourrey C."/>
            <person name="Feussner I."/>
            <person name="Gay G."/>
            <person name="Grimwood J."/>
            <person name="Hoegger P.J."/>
            <person name="Jain P."/>
            <person name="Kilaru S."/>
            <person name="Labbe J."/>
            <person name="Lin Y.C."/>
            <person name="Legue V."/>
            <person name="Le Tacon F."/>
            <person name="Marmeisse R."/>
            <person name="Melayah D."/>
            <person name="Montanini B."/>
            <person name="Muratet M."/>
            <person name="Nehls U."/>
            <person name="Niculita-Hirzel H."/>
            <person name="Oudot-Le Secq M.P."/>
            <person name="Peter M."/>
            <person name="Quesneville H."/>
            <person name="Rajashekar B."/>
            <person name="Reich M."/>
            <person name="Rouhier N."/>
            <person name="Schmutz J."/>
            <person name="Yin T."/>
            <person name="Chalot M."/>
            <person name="Henrissat B."/>
            <person name="Kuees U."/>
            <person name="Lucas S."/>
            <person name="Van de Peer Y."/>
            <person name="Podila G.K."/>
            <person name="Polle A."/>
            <person name="Pukkila P.J."/>
            <person name="Richardson P.M."/>
            <person name="Rouze P."/>
            <person name="Sanders I.R."/>
            <person name="Stajich J.E."/>
            <person name="Tunlid A."/>
            <person name="Tuskan G."/>
            <person name="Grigoriev I.V."/>
        </authorList>
    </citation>
    <scope>NUCLEOTIDE SEQUENCE [LARGE SCALE GENOMIC DNA]</scope>
    <source>
        <strain evidence="3">S238N-H82 / ATCC MYA-4686</strain>
    </source>
</reference>
<feature type="signal peptide" evidence="1">
    <location>
        <begin position="1"/>
        <end position="31"/>
    </location>
</feature>
<dbReference type="AlphaFoldDB" id="B0DID5"/>
<dbReference type="GeneID" id="6079311"/>
<keyword evidence="3" id="KW-1185">Reference proteome</keyword>
<protein>
    <submittedName>
        <fullName evidence="2">GPI-anchored small secreted protein</fullName>
    </submittedName>
</protein>
<evidence type="ECO:0000313" key="3">
    <source>
        <dbReference type="Proteomes" id="UP000001194"/>
    </source>
</evidence>
<evidence type="ECO:0000256" key="1">
    <source>
        <dbReference type="SAM" id="SignalP"/>
    </source>
</evidence>
<keyword evidence="1" id="KW-0732">Signal</keyword>
<evidence type="ECO:0000313" key="2">
    <source>
        <dbReference type="EMBL" id="EDR05547.1"/>
    </source>
</evidence>
<dbReference type="HOGENOM" id="CLU_2073575_0_0_1"/>
<dbReference type="RefSeq" id="XP_001883651.1">
    <property type="nucleotide sequence ID" value="XM_001883616.1"/>
</dbReference>
<feature type="chain" id="PRO_5002748680" evidence="1">
    <location>
        <begin position="32"/>
        <end position="118"/>
    </location>
</feature>
<accession>B0DID5</accession>
<dbReference type="InParanoid" id="B0DID5"/>
<dbReference type="Proteomes" id="UP000001194">
    <property type="component" value="Unassembled WGS sequence"/>
</dbReference>
<organism evidence="3">
    <name type="scientific">Laccaria bicolor (strain S238N-H82 / ATCC MYA-4686)</name>
    <name type="common">Bicoloured deceiver</name>
    <name type="synonym">Laccaria laccata var. bicolor</name>
    <dbReference type="NCBI Taxonomy" id="486041"/>
    <lineage>
        <taxon>Eukaryota</taxon>
        <taxon>Fungi</taxon>
        <taxon>Dikarya</taxon>
        <taxon>Basidiomycota</taxon>
        <taxon>Agaricomycotina</taxon>
        <taxon>Agaricomycetes</taxon>
        <taxon>Agaricomycetidae</taxon>
        <taxon>Agaricales</taxon>
        <taxon>Agaricineae</taxon>
        <taxon>Hydnangiaceae</taxon>
        <taxon>Laccaria</taxon>
    </lineage>
</organism>
<dbReference type="KEGG" id="lbc:LACBIDRAFT_329544"/>
<proteinExistence type="predicted"/>
<name>B0DID5_LACBS</name>
<sequence length="118" mass="12498">MDNCPMGHRATQMGPMLWMSLWGHVLRIVVGPNIKNPNGYMLGPMRVRIGYGPNVGANSISVTNGYMLGPMVKALYDGPKGLGMPMILPGIFHQEFGVFQVGIVGFGGTFGGVGTCGV</sequence>
<dbReference type="EMBL" id="DS547112">
    <property type="protein sequence ID" value="EDR05547.1"/>
    <property type="molecule type" value="Genomic_DNA"/>
</dbReference>
<gene>
    <name evidence="2" type="ORF">LACBIDRAFT_329544</name>
</gene>